<evidence type="ECO:0000256" key="2">
    <source>
        <dbReference type="SAM" id="SignalP"/>
    </source>
</evidence>
<feature type="chain" id="PRO_5007568360" description="Secreted protein" evidence="2">
    <location>
        <begin position="20"/>
        <end position="254"/>
    </location>
</feature>
<sequence>MNARRVLLLFVPISLWALAACNWTIGDCYPVGERTSGAGAGPGSEPRPVYTSAASGDFGAEPPDSPYDGSERKIACNESDLEDEEEEDARPTNSPESPRDPCPGFGDITGDGATFLSCSDACSSKCPPGMAPWIYVDIDPSEFKFVTTVDDPGPGKVGGWQEARTSLNFRRLTVPHTVKSWSCPLTIKMPIRTEMMGLIDPDRAASLSEEITEEVANVMDYDLPQGIFCKKFAIDADAAFRSKYKGLGARVTNP</sequence>
<comment type="caution">
    <text evidence="3">The sequence shown here is derived from an EMBL/GenBank/DDBJ whole genome shotgun (WGS) entry which is preliminary data.</text>
</comment>
<dbReference type="AlphaFoldDB" id="A0A150S6I4"/>
<evidence type="ECO:0000313" key="3">
    <source>
        <dbReference type="EMBL" id="KYF87738.1"/>
    </source>
</evidence>
<keyword evidence="2" id="KW-0732">Signal</keyword>
<feature type="compositionally biased region" description="Acidic residues" evidence="1">
    <location>
        <begin position="79"/>
        <end position="88"/>
    </location>
</feature>
<dbReference type="EMBL" id="JEMB01001409">
    <property type="protein sequence ID" value="KYF87738.1"/>
    <property type="molecule type" value="Genomic_DNA"/>
</dbReference>
<evidence type="ECO:0000256" key="1">
    <source>
        <dbReference type="SAM" id="MobiDB-lite"/>
    </source>
</evidence>
<proteinExistence type="predicted"/>
<feature type="signal peptide" evidence="2">
    <location>
        <begin position="1"/>
        <end position="19"/>
    </location>
</feature>
<organism evidence="3 4">
    <name type="scientific">Sorangium cellulosum</name>
    <name type="common">Polyangium cellulosum</name>
    <dbReference type="NCBI Taxonomy" id="56"/>
    <lineage>
        <taxon>Bacteria</taxon>
        <taxon>Pseudomonadati</taxon>
        <taxon>Myxococcota</taxon>
        <taxon>Polyangia</taxon>
        <taxon>Polyangiales</taxon>
        <taxon>Polyangiaceae</taxon>
        <taxon>Sorangium</taxon>
    </lineage>
</organism>
<evidence type="ECO:0000313" key="4">
    <source>
        <dbReference type="Proteomes" id="UP000075635"/>
    </source>
</evidence>
<dbReference type="Proteomes" id="UP000075635">
    <property type="component" value="Unassembled WGS sequence"/>
</dbReference>
<reference evidence="3 4" key="1">
    <citation type="submission" date="2014-02" db="EMBL/GenBank/DDBJ databases">
        <title>The small core and large imbalanced accessory genome model reveals a collaborative survival strategy of Sorangium cellulosum strains in nature.</title>
        <authorList>
            <person name="Han K."/>
            <person name="Peng R."/>
            <person name="Blom J."/>
            <person name="Li Y.-Z."/>
        </authorList>
    </citation>
    <scope>NUCLEOTIDE SEQUENCE [LARGE SCALE GENOMIC DNA]</scope>
    <source>
        <strain evidence="3 4">So0011-07</strain>
    </source>
</reference>
<gene>
    <name evidence="3" type="ORF">BE17_12150</name>
</gene>
<accession>A0A150S6I4</accession>
<protein>
    <recommendedName>
        <fullName evidence="5">Secreted protein</fullName>
    </recommendedName>
</protein>
<dbReference type="PROSITE" id="PS51257">
    <property type="entry name" value="PROKAR_LIPOPROTEIN"/>
    <property type="match status" value="1"/>
</dbReference>
<evidence type="ECO:0008006" key="5">
    <source>
        <dbReference type="Google" id="ProtNLM"/>
    </source>
</evidence>
<name>A0A150S6I4_SORCE</name>
<feature type="region of interest" description="Disordered" evidence="1">
    <location>
        <begin position="37"/>
        <end position="106"/>
    </location>
</feature>